<dbReference type="SUPFAM" id="SSF56954">
    <property type="entry name" value="Outer membrane efflux proteins (OEP)"/>
    <property type="match status" value="1"/>
</dbReference>
<dbReference type="GO" id="GO:0005886">
    <property type="term" value="C:plasma membrane"/>
    <property type="evidence" value="ECO:0007669"/>
    <property type="project" value="UniProtKB-SubCell"/>
</dbReference>
<dbReference type="Pfam" id="PF02321">
    <property type="entry name" value="OEP"/>
    <property type="match status" value="2"/>
</dbReference>
<protein>
    <recommendedName>
        <fullName evidence="5">Transporter</fullName>
    </recommendedName>
</protein>
<dbReference type="GO" id="GO:0015562">
    <property type="term" value="F:efflux transmembrane transporter activity"/>
    <property type="evidence" value="ECO:0007669"/>
    <property type="project" value="InterPro"/>
</dbReference>
<comment type="subcellular location">
    <subcellularLocation>
        <location evidence="2">Cell membrane</location>
        <topology evidence="2">Lipid-anchor</topology>
    </subcellularLocation>
</comment>
<dbReference type="RefSeq" id="WP_062067624.1">
    <property type="nucleotide sequence ID" value="NZ_CP013264.1"/>
</dbReference>
<name>A0A0S3F2X2_9SPHN</name>
<keyword evidence="2" id="KW-0812">Transmembrane</keyword>
<dbReference type="AlphaFoldDB" id="A0A0S3F2X2"/>
<reference evidence="3 4" key="1">
    <citation type="submission" date="2015-11" db="EMBL/GenBank/DDBJ databases">
        <title>A Two-component Flavoprotein Monooxygenase System MeaXY Responsible for para-Hydroxylation of 2-Methyl-6-ethylaniline and 2,6-Diethylaniline in Sphingobium baderi DE-13.</title>
        <authorList>
            <person name="Cheng M."/>
            <person name="Meng Q."/>
            <person name="Yang Y."/>
            <person name="Chu C."/>
            <person name="Yan X."/>
            <person name="He J."/>
            <person name="Li S."/>
        </authorList>
    </citation>
    <scope>NUCLEOTIDE SEQUENCE [LARGE SCALE GENOMIC DNA]</scope>
    <source>
        <strain evidence="3 4">DE-13</strain>
    </source>
</reference>
<evidence type="ECO:0000313" key="3">
    <source>
        <dbReference type="EMBL" id="ALR22028.1"/>
    </source>
</evidence>
<dbReference type="PANTHER" id="PTHR30203">
    <property type="entry name" value="OUTER MEMBRANE CATION EFFLUX PROTEIN"/>
    <property type="match status" value="1"/>
</dbReference>
<keyword evidence="2" id="KW-0472">Membrane</keyword>
<keyword evidence="2" id="KW-0564">Palmitate</keyword>
<sequence length="470" mass="48864">MVLTASALGGCAVHPVRTPAIALPPAYERPAASNAAPFALDRWWTLFGDAQLSQLIDAALIAAPDARRALAVLAEARAERSRALAAFDPQGSLTASAKGQHQEISGIGSLPGAGVQLGAGDSTTLAGGFSPSWEIDLFGRRAATARMAQADVQAAQFDYEASRQSLAADVALNLFEARGLAVRIQQARDTLHILRGLADLGARRAAAGIGARADADALAADAATAAADLSALDAASAVSRRSLLVLVGRGADPLDSLPIAADLGTPPAIPATAPAELLVRRPDLRAAEARLASAIGRLTLDRLALYPTMNLLPTASATRNTGPVDYNTSLWSIGAGLTLPILDRGRLLAQIRAQDARTEQAVIAYEAAVQRAYGEAENRLTTLAADQRRLTDLQTAEGRARAAFGAQQKGYRVGIIDLTALLTAERTWRGNLAALTGLQVTTLRDTVDTFKALGGGWTPDTAGAADKDMP</sequence>
<dbReference type="InterPro" id="IPR003423">
    <property type="entry name" value="OMP_efflux"/>
</dbReference>
<dbReference type="Proteomes" id="UP000056968">
    <property type="component" value="Chromosome"/>
</dbReference>
<comment type="similarity">
    <text evidence="1 2">Belongs to the outer membrane factor (OMF) (TC 1.B.17) family.</text>
</comment>
<evidence type="ECO:0000256" key="1">
    <source>
        <dbReference type="ARBA" id="ARBA00007613"/>
    </source>
</evidence>
<dbReference type="NCBIfam" id="TIGR01845">
    <property type="entry name" value="outer_NodT"/>
    <property type="match status" value="1"/>
</dbReference>
<dbReference type="STRING" id="1332080.ATN00_18700"/>
<organism evidence="3 4">
    <name type="scientific">Sphingobium baderi</name>
    <dbReference type="NCBI Taxonomy" id="1332080"/>
    <lineage>
        <taxon>Bacteria</taxon>
        <taxon>Pseudomonadati</taxon>
        <taxon>Pseudomonadota</taxon>
        <taxon>Alphaproteobacteria</taxon>
        <taxon>Sphingomonadales</taxon>
        <taxon>Sphingomonadaceae</taxon>
        <taxon>Sphingobium</taxon>
    </lineage>
</organism>
<dbReference type="EMBL" id="CP013264">
    <property type="protein sequence ID" value="ALR22028.1"/>
    <property type="molecule type" value="Genomic_DNA"/>
</dbReference>
<dbReference type="Gene3D" id="1.20.1600.10">
    <property type="entry name" value="Outer membrane efflux proteins (OEP)"/>
    <property type="match status" value="1"/>
</dbReference>
<evidence type="ECO:0008006" key="5">
    <source>
        <dbReference type="Google" id="ProtNLM"/>
    </source>
</evidence>
<dbReference type="InterPro" id="IPR010131">
    <property type="entry name" value="MdtP/NodT-like"/>
</dbReference>
<proteinExistence type="inferred from homology"/>
<keyword evidence="2" id="KW-0449">Lipoprotein</keyword>
<dbReference type="PANTHER" id="PTHR30203:SF32">
    <property type="entry name" value="CATION EFFLUX SYSTEM PROTEIN CUSC"/>
    <property type="match status" value="1"/>
</dbReference>
<evidence type="ECO:0000313" key="4">
    <source>
        <dbReference type="Proteomes" id="UP000056968"/>
    </source>
</evidence>
<keyword evidence="2" id="KW-1134">Transmembrane beta strand</keyword>
<accession>A0A0S3F2X2</accession>
<dbReference type="Gene3D" id="2.20.200.10">
    <property type="entry name" value="Outer membrane efflux proteins (OEP)"/>
    <property type="match status" value="1"/>
</dbReference>
<gene>
    <name evidence="3" type="ORF">ATN00_18700</name>
</gene>
<keyword evidence="4" id="KW-1185">Reference proteome</keyword>
<dbReference type="KEGG" id="sbd:ATN00_18700"/>
<evidence type="ECO:0000256" key="2">
    <source>
        <dbReference type="RuleBase" id="RU362097"/>
    </source>
</evidence>